<proteinExistence type="predicted"/>
<evidence type="ECO:0000313" key="4">
    <source>
        <dbReference type="Proteomes" id="UP001431634"/>
    </source>
</evidence>
<feature type="region of interest" description="Disordered" evidence="1">
    <location>
        <begin position="1"/>
        <end position="22"/>
    </location>
</feature>
<keyword evidence="2" id="KW-0472">Membrane</keyword>
<comment type="caution">
    <text evidence="3">The sequence shown here is derived from an EMBL/GenBank/DDBJ whole genome shotgun (WGS) entry which is preliminary data.</text>
</comment>
<dbReference type="EMBL" id="JASBAO010000001">
    <property type="protein sequence ID" value="MDI2090748.1"/>
    <property type="molecule type" value="Genomic_DNA"/>
</dbReference>
<evidence type="ECO:0000256" key="1">
    <source>
        <dbReference type="SAM" id="MobiDB-lite"/>
    </source>
</evidence>
<dbReference type="RefSeq" id="WP_281447871.1">
    <property type="nucleotide sequence ID" value="NZ_JASBAO010000001.1"/>
</dbReference>
<organism evidence="3 4">
    <name type="scientific">Commensalibacter oyaizuii</name>
    <dbReference type="NCBI Taxonomy" id="3043873"/>
    <lineage>
        <taxon>Bacteria</taxon>
        <taxon>Pseudomonadati</taxon>
        <taxon>Pseudomonadota</taxon>
        <taxon>Alphaproteobacteria</taxon>
        <taxon>Acetobacterales</taxon>
        <taxon>Acetobacteraceae</taxon>
    </lineage>
</organism>
<accession>A0ABT6Q0W0</accession>
<reference evidence="3" key="1">
    <citation type="submission" date="2023-05" db="EMBL/GenBank/DDBJ databases">
        <title>Whole genome sequence of Commensalibacter sp.</title>
        <authorList>
            <person name="Charoenyingcharoen P."/>
            <person name="Yukphan P."/>
        </authorList>
    </citation>
    <scope>NUCLEOTIDE SEQUENCE</scope>
    <source>
        <strain evidence="3">TBRC 16381</strain>
    </source>
</reference>
<name>A0ABT6Q0W0_9PROT</name>
<evidence type="ECO:0000256" key="2">
    <source>
        <dbReference type="SAM" id="Phobius"/>
    </source>
</evidence>
<evidence type="ECO:0000313" key="3">
    <source>
        <dbReference type="EMBL" id="MDI2090748.1"/>
    </source>
</evidence>
<keyword evidence="2" id="KW-1133">Transmembrane helix</keyword>
<keyword evidence="4" id="KW-1185">Reference proteome</keyword>
<keyword evidence="2" id="KW-0812">Transmembrane</keyword>
<feature type="transmembrane region" description="Helical" evidence="2">
    <location>
        <begin position="33"/>
        <end position="56"/>
    </location>
</feature>
<sequence>MSKNESSSKKTVKQDSNPSRLTGYRRTSLKKRILQRVIIALIFSAGVITAQEMGWLDNITQQFAKQKVNWLDNKAVIAYLRTVITHQKLTDTPQKCLVFVINNDMGGDSVDIAVKEQHNAICTDTRTDFPTLFTFRVNRQNGNIQIDKNTPNHFYPIQ</sequence>
<gene>
    <name evidence="3" type="ORF">QJV27_05005</name>
</gene>
<protein>
    <submittedName>
        <fullName evidence="3">Uncharacterized protein</fullName>
    </submittedName>
</protein>
<dbReference type="Proteomes" id="UP001431634">
    <property type="component" value="Unassembled WGS sequence"/>
</dbReference>